<protein>
    <submittedName>
        <fullName evidence="1">Uncharacterized protein</fullName>
    </submittedName>
</protein>
<keyword evidence="2" id="KW-1185">Reference proteome</keyword>
<reference evidence="1 2" key="1">
    <citation type="submission" date="2023-01" db="EMBL/GenBank/DDBJ databases">
        <title>Analysis of 21 Apiospora genomes using comparative genomics revels a genus with tremendous synthesis potential of carbohydrate active enzymes and secondary metabolites.</title>
        <authorList>
            <person name="Sorensen T."/>
        </authorList>
    </citation>
    <scope>NUCLEOTIDE SEQUENCE [LARGE SCALE GENOMIC DNA]</scope>
    <source>
        <strain evidence="1 2">CBS 33761</strain>
    </source>
</reference>
<comment type="caution">
    <text evidence="1">The sequence shown here is derived from an EMBL/GenBank/DDBJ whole genome shotgun (WGS) entry which is preliminary data.</text>
</comment>
<gene>
    <name evidence="1" type="ORF">PG993_014795</name>
</gene>
<evidence type="ECO:0000313" key="1">
    <source>
        <dbReference type="EMBL" id="KAK8016606.1"/>
    </source>
</evidence>
<dbReference type="EMBL" id="JAQQWK010000014">
    <property type="protein sequence ID" value="KAK8016606.1"/>
    <property type="molecule type" value="Genomic_DNA"/>
</dbReference>
<organism evidence="1 2">
    <name type="scientific">Apiospora rasikravindrae</name>
    <dbReference type="NCBI Taxonomy" id="990691"/>
    <lineage>
        <taxon>Eukaryota</taxon>
        <taxon>Fungi</taxon>
        <taxon>Dikarya</taxon>
        <taxon>Ascomycota</taxon>
        <taxon>Pezizomycotina</taxon>
        <taxon>Sordariomycetes</taxon>
        <taxon>Xylariomycetidae</taxon>
        <taxon>Amphisphaeriales</taxon>
        <taxon>Apiosporaceae</taxon>
        <taxon>Apiospora</taxon>
    </lineage>
</organism>
<proteinExistence type="predicted"/>
<dbReference type="Proteomes" id="UP001444661">
    <property type="component" value="Unassembled WGS sequence"/>
</dbReference>
<sequence>MTYLLLETLRLNLLRELCFRRARALFELGLVYEAKWCCMSSRVSYVVEYITVNGGLTKAQGTYERAYVNAGSVITWNKDHWGCLTQYESDKIVLADLGGRIEKRAKDAIVKVGRSERLAQFIVSDKVDNILDRPKEYTAQHDSRPR</sequence>
<evidence type="ECO:0000313" key="2">
    <source>
        <dbReference type="Proteomes" id="UP001444661"/>
    </source>
</evidence>
<accession>A0ABR1RNS3</accession>
<name>A0ABR1RNS3_9PEZI</name>